<evidence type="ECO:0000313" key="3">
    <source>
        <dbReference type="Proteomes" id="UP000249377"/>
    </source>
</evidence>
<dbReference type="EMBL" id="QLYR01000004">
    <property type="protein sequence ID" value="RAQ28823.1"/>
    <property type="molecule type" value="Genomic_DNA"/>
</dbReference>
<keyword evidence="1" id="KW-0479">Metal-binding</keyword>
<dbReference type="PANTHER" id="PTHR30037:SF4">
    <property type="entry name" value="DNA-3-METHYLADENINE GLYCOSYLASE I"/>
    <property type="match status" value="1"/>
</dbReference>
<dbReference type="InterPro" id="IPR011257">
    <property type="entry name" value="DNA_glycosylase"/>
</dbReference>
<dbReference type="PANTHER" id="PTHR30037">
    <property type="entry name" value="DNA-3-METHYLADENINE GLYCOSYLASE 1"/>
    <property type="match status" value="1"/>
</dbReference>
<keyword evidence="3" id="KW-1185">Reference proteome</keyword>
<feature type="binding site" evidence="1">
    <location>
        <position position="179"/>
    </location>
    <ligand>
        <name>Zn(2+)</name>
        <dbReference type="ChEBI" id="CHEBI:29105"/>
    </ligand>
</feature>
<name>A0A328UE64_9FIRM</name>
<dbReference type="GO" id="GO:0006284">
    <property type="term" value="P:base-excision repair"/>
    <property type="evidence" value="ECO:0007669"/>
    <property type="project" value="InterPro"/>
</dbReference>
<proteinExistence type="predicted"/>
<reference evidence="2 3" key="1">
    <citation type="submission" date="2018-06" db="EMBL/GenBank/DDBJ databases">
        <title>Noncontiguous genome sequence of Ruminococcaceae bacterium ASD2818.</title>
        <authorList>
            <person name="Chaplin A.V."/>
            <person name="Sokolova S.R."/>
            <person name="Kochetkova T.O."/>
            <person name="Goltsov A.Y."/>
            <person name="Trofimov D.Y."/>
            <person name="Efimov B.A."/>
        </authorList>
    </citation>
    <scope>NUCLEOTIDE SEQUENCE [LARGE SCALE GENOMIC DNA]</scope>
    <source>
        <strain evidence="2 3">ASD2818</strain>
    </source>
</reference>
<dbReference type="GO" id="GO:0008725">
    <property type="term" value="F:DNA-3-methyladenine glycosylase activity"/>
    <property type="evidence" value="ECO:0007669"/>
    <property type="project" value="InterPro"/>
</dbReference>
<feature type="binding site" evidence="1">
    <location>
        <position position="183"/>
    </location>
    <ligand>
        <name>Zn(2+)</name>
        <dbReference type="ChEBI" id="CHEBI:29105"/>
    </ligand>
</feature>
<dbReference type="Pfam" id="PF03352">
    <property type="entry name" value="Adenine_glyco"/>
    <property type="match status" value="1"/>
</dbReference>
<dbReference type="InterPro" id="IPR052891">
    <property type="entry name" value="DNA-3mA_glycosylase"/>
</dbReference>
<feature type="binding site" evidence="1">
    <location>
        <position position="25"/>
    </location>
    <ligand>
        <name>Zn(2+)</name>
        <dbReference type="ChEBI" id="CHEBI:29105"/>
    </ligand>
</feature>
<dbReference type="AlphaFoldDB" id="A0A328UE64"/>
<evidence type="ECO:0000313" key="2">
    <source>
        <dbReference type="EMBL" id="RAQ28823.1"/>
    </source>
</evidence>
<protein>
    <submittedName>
        <fullName evidence="2">DNA-3-methyladenine glycosylase I</fullName>
    </submittedName>
</protein>
<organism evidence="2 3">
    <name type="scientific">Hydrogeniiclostridium mannosilyticum</name>
    <dbReference type="NCBI Taxonomy" id="2764322"/>
    <lineage>
        <taxon>Bacteria</taxon>
        <taxon>Bacillati</taxon>
        <taxon>Bacillota</taxon>
        <taxon>Clostridia</taxon>
        <taxon>Eubacteriales</taxon>
        <taxon>Acutalibacteraceae</taxon>
        <taxon>Hydrogeniiclostridium</taxon>
    </lineage>
</organism>
<feature type="binding site" evidence="1">
    <location>
        <position position="11"/>
    </location>
    <ligand>
        <name>Zn(2+)</name>
        <dbReference type="ChEBI" id="CHEBI:29105"/>
    </ligand>
</feature>
<evidence type="ECO:0000256" key="1">
    <source>
        <dbReference type="PIRSR" id="PIRSR605019-1"/>
    </source>
</evidence>
<dbReference type="InterPro" id="IPR005019">
    <property type="entry name" value="Adenine_glyco"/>
</dbReference>
<sequence>MQKHQNIVNRCSWVNYKNPLYIQYHDTEWGIPQHADKRLFEMLMLECFQAGLSWECVLNKREGFRRAFDGFDAEKISRYDEEKCLQLLSDPSIIRNRLKIKACVANSRVFIQIQKEFGSFDRYIWGFTDEKVIFERCDIRTSSPLSDQISRDLKKRGMKFVGSTIIYAYLQAIGILNAHESACDCYEEGH</sequence>
<dbReference type="RefSeq" id="WP_112332744.1">
    <property type="nucleotide sequence ID" value="NZ_JADPHD010000011.1"/>
</dbReference>
<dbReference type="Gene3D" id="1.10.340.30">
    <property type="entry name" value="Hypothetical protein, domain 2"/>
    <property type="match status" value="1"/>
</dbReference>
<keyword evidence="1" id="KW-0862">Zinc</keyword>
<dbReference type="Proteomes" id="UP000249377">
    <property type="component" value="Unassembled WGS sequence"/>
</dbReference>
<dbReference type="SUPFAM" id="SSF48150">
    <property type="entry name" value="DNA-glycosylase"/>
    <property type="match status" value="1"/>
</dbReference>
<gene>
    <name evidence="2" type="ORF">DPQ25_08535</name>
</gene>
<dbReference type="GO" id="GO:0046872">
    <property type="term" value="F:metal ion binding"/>
    <property type="evidence" value="ECO:0007669"/>
    <property type="project" value="UniProtKB-KW"/>
</dbReference>
<comment type="caution">
    <text evidence="2">The sequence shown here is derived from an EMBL/GenBank/DDBJ whole genome shotgun (WGS) entry which is preliminary data.</text>
</comment>
<accession>A0A328UE64</accession>